<name>A0AAV0Y6N4_9HEMI</name>
<dbReference type="EMBL" id="CARXXK010001339">
    <property type="protein sequence ID" value="CAI6375459.1"/>
    <property type="molecule type" value="Genomic_DNA"/>
</dbReference>
<keyword evidence="2" id="KW-1185">Reference proteome</keyword>
<dbReference type="AlphaFoldDB" id="A0AAV0Y6N4"/>
<evidence type="ECO:0000313" key="2">
    <source>
        <dbReference type="Proteomes" id="UP001160148"/>
    </source>
</evidence>
<sequence>MKVLILMSYECLITTIPCIDSFIHKLTEETYKRFGQLEKDMLLAEATFLDPRFKKYGFKNHFAFQDTKRSIVNKGKIIISEKNVQQRNLTTYPIPPTGSNKEDSIWNDFDLEVTDIVQSQDPKALMIIKVDKYLQEPLIARSNDPLKRWNENKKNLPYFV</sequence>
<reference evidence="1 2" key="1">
    <citation type="submission" date="2023-01" db="EMBL/GenBank/DDBJ databases">
        <authorList>
            <person name="Whitehead M."/>
        </authorList>
    </citation>
    <scope>NUCLEOTIDE SEQUENCE [LARGE SCALE GENOMIC DNA]</scope>
</reference>
<accession>A0AAV0Y6N4</accession>
<proteinExistence type="predicted"/>
<evidence type="ECO:0000313" key="1">
    <source>
        <dbReference type="EMBL" id="CAI6375459.1"/>
    </source>
</evidence>
<protein>
    <submittedName>
        <fullName evidence="1">Uncharacterized protein</fullName>
    </submittedName>
</protein>
<dbReference type="SUPFAM" id="SSF53098">
    <property type="entry name" value="Ribonuclease H-like"/>
    <property type="match status" value="1"/>
</dbReference>
<dbReference type="Proteomes" id="UP001160148">
    <property type="component" value="Unassembled WGS sequence"/>
</dbReference>
<gene>
    <name evidence="1" type="ORF">MEUPH1_LOCUS28955</name>
</gene>
<organism evidence="1 2">
    <name type="scientific">Macrosiphum euphorbiae</name>
    <name type="common">potato aphid</name>
    <dbReference type="NCBI Taxonomy" id="13131"/>
    <lineage>
        <taxon>Eukaryota</taxon>
        <taxon>Metazoa</taxon>
        <taxon>Ecdysozoa</taxon>
        <taxon>Arthropoda</taxon>
        <taxon>Hexapoda</taxon>
        <taxon>Insecta</taxon>
        <taxon>Pterygota</taxon>
        <taxon>Neoptera</taxon>
        <taxon>Paraneoptera</taxon>
        <taxon>Hemiptera</taxon>
        <taxon>Sternorrhyncha</taxon>
        <taxon>Aphidomorpha</taxon>
        <taxon>Aphidoidea</taxon>
        <taxon>Aphididae</taxon>
        <taxon>Macrosiphini</taxon>
        <taxon>Macrosiphum</taxon>
    </lineage>
</organism>
<dbReference type="InterPro" id="IPR012337">
    <property type="entry name" value="RNaseH-like_sf"/>
</dbReference>
<comment type="caution">
    <text evidence="1">The sequence shown here is derived from an EMBL/GenBank/DDBJ whole genome shotgun (WGS) entry which is preliminary data.</text>
</comment>